<organism evidence="1 2">
    <name type="scientific">Mycoemilia scoparia</name>
    <dbReference type="NCBI Taxonomy" id="417184"/>
    <lineage>
        <taxon>Eukaryota</taxon>
        <taxon>Fungi</taxon>
        <taxon>Fungi incertae sedis</taxon>
        <taxon>Zoopagomycota</taxon>
        <taxon>Kickxellomycotina</taxon>
        <taxon>Kickxellomycetes</taxon>
        <taxon>Kickxellales</taxon>
        <taxon>Kickxellaceae</taxon>
        <taxon>Mycoemilia</taxon>
    </lineage>
</organism>
<dbReference type="AlphaFoldDB" id="A0A9W7ZMY7"/>
<evidence type="ECO:0000313" key="1">
    <source>
        <dbReference type="EMBL" id="KAJ1912868.1"/>
    </source>
</evidence>
<name>A0A9W7ZMY7_9FUNG</name>
<dbReference type="EMBL" id="JANBPU010000305">
    <property type="protein sequence ID" value="KAJ1912868.1"/>
    <property type="molecule type" value="Genomic_DNA"/>
</dbReference>
<proteinExistence type="predicted"/>
<sequence length="267" mass="30458">MLVATFFKSPEAPQQQELTPANLAMNLATSSNPKQAFIQFYMDYLARVYTELEKYNITKELIDLHTVSLMKVVDQLIKCGKKLIESDVARSQLSSLHINGDKLIKQARDYIAGCKKGENEPTTFGMLSALAESFNGASCIFARFFVIEYTKIPNKREKEVWDKLCCDINDLTTDIFGYFCDNKEVPSCLVENRDYVSELFKQICFYTDGREINLSDYFEKAYLKLGGKNTASTTIDSNESQDPYFNSLSSFGNHFFLCYNLKSKLDT</sequence>
<dbReference type="Proteomes" id="UP001150538">
    <property type="component" value="Unassembled WGS sequence"/>
</dbReference>
<evidence type="ECO:0000313" key="2">
    <source>
        <dbReference type="Proteomes" id="UP001150538"/>
    </source>
</evidence>
<accession>A0A9W7ZMY7</accession>
<protein>
    <submittedName>
        <fullName evidence="1">Uncharacterized protein</fullName>
    </submittedName>
</protein>
<comment type="caution">
    <text evidence="1">The sequence shown here is derived from an EMBL/GenBank/DDBJ whole genome shotgun (WGS) entry which is preliminary data.</text>
</comment>
<keyword evidence="2" id="KW-1185">Reference proteome</keyword>
<gene>
    <name evidence="1" type="ORF">H4219_005435</name>
</gene>
<reference evidence="1" key="1">
    <citation type="submission" date="2022-07" db="EMBL/GenBank/DDBJ databases">
        <title>Phylogenomic reconstructions and comparative analyses of Kickxellomycotina fungi.</title>
        <authorList>
            <person name="Reynolds N.K."/>
            <person name="Stajich J.E."/>
            <person name="Barry K."/>
            <person name="Grigoriev I.V."/>
            <person name="Crous P."/>
            <person name="Smith M.E."/>
        </authorList>
    </citation>
    <scope>NUCLEOTIDE SEQUENCE</scope>
    <source>
        <strain evidence="1">NBRC 100468</strain>
    </source>
</reference>